<reference evidence="8" key="1">
    <citation type="journal article" date="2017" name="Nat. Microbiol.">
        <title>Global analysis of biosynthetic gene clusters reveals vast potential of secondary metabolite production in Penicillium species.</title>
        <authorList>
            <person name="Nielsen J.C."/>
            <person name="Grijseels S."/>
            <person name="Prigent S."/>
            <person name="Ji B."/>
            <person name="Dainat J."/>
            <person name="Nielsen K.F."/>
            <person name="Frisvad J.C."/>
            <person name="Workman M."/>
            <person name="Nielsen J."/>
        </authorList>
    </citation>
    <scope>NUCLEOTIDE SEQUENCE [LARGE SCALE GENOMIC DNA]</scope>
    <source>
        <strain evidence="8">IBT 31811</strain>
    </source>
</reference>
<evidence type="ECO:0000256" key="1">
    <source>
        <dbReference type="ARBA" id="ARBA00022574"/>
    </source>
</evidence>
<evidence type="ECO:0000256" key="3">
    <source>
        <dbReference type="ARBA" id="ARBA00038415"/>
    </source>
</evidence>
<keyword evidence="8" id="KW-1185">Reference proteome</keyword>
<dbReference type="PANTHER" id="PTHR22847">
    <property type="entry name" value="WD40 REPEAT PROTEIN"/>
    <property type="match status" value="1"/>
</dbReference>
<dbReference type="STRING" id="416450.A0A1V6QEM4"/>
<evidence type="ECO:0000256" key="2">
    <source>
        <dbReference type="ARBA" id="ARBA00022737"/>
    </source>
</evidence>
<comment type="caution">
    <text evidence="7">The sequence shown here is derived from an EMBL/GenBank/DDBJ whole genome shotgun (WGS) entry which is preliminary data.</text>
</comment>
<dbReference type="InterPro" id="IPR001680">
    <property type="entry name" value="WD40_rpt"/>
</dbReference>
<proteinExistence type="inferred from homology"/>
<sequence>MSSKIALLSSGYEMPLTGYSLWDVSKAACADQDSKAIKEVLVWDMTITVLQEADYGPSNEVHSLCPSLLNGKLLFSVSKEQAIKIWSIETGTCYRTLTGHSGSVYSVAISPNGRLLASGGTDNNAMLWETLKFTLCYTLGHSSWVHLMAFSPDSKFLVTNYGGGVKVWNNATGALQWSQDGRSHTEPVSWLFHRTTIC</sequence>
<evidence type="ECO:0000256" key="5">
    <source>
        <dbReference type="ARBA" id="ARBA00043913"/>
    </source>
</evidence>
<evidence type="ECO:0000256" key="4">
    <source>
        <dbReference type="ARBA" id="ARBA00039789"/>
    </source>
</evidence>
<dbReference type="PANTHER" id="PTHR22847:SF637">
    <property type="entry name" value="WD REPEAT DOMAIN 5B"/>
    <property type="match status" value="1"/>
</dbReference>
<dbReference type="InterPro" id="IPR011047">
    <property type="entry name" value="Quinoprotein_ADH-like_sf"/>
</dbReference>
<dbReference type="SMART" id="SM00320">
    <property type="entry name" value="WD40"/>
    <property type="match status" value="3"/>
</dbReference>
<dbReference type="InterPro" id="IPR015943">
    <property type="entry name" value="WD40/YVTN_repeat-like_dom_sf"/>
</dbReference>
<evidence type="ECO:0000313" key="8">
    <source>
        <dbReference type="Proteomes" id="UP000191672"/>
    </source>
</evidence>
<dbReference type="PROSITE" id="PS50082">
    <property type="entry name" value="WD_REPEATS_2"/>
    <property type="match status" value="1"/>
</dbReference>
<feature type="repeat" description="WD" evidence="6">
    <location>
        <begin position="97"/>
        <end position="129"/>
    </location>
</feature>
<keyword evidence="2" id="KW-0677">Repeat</keyword>
<dbReference type="AlphaFoldDB" id="A0A1V6QEM4"/>
<evidence type="ECO:0000256" key="6">
    <source>
        <dbReference type="PROSITE-ProRule" id="PRU00221"/>
    </source>
</evidence>
<accession>A0A1V6QEM4</accession>
<dbReference type="EMBL" id="MDYN01000005">
    <property type="protein sequence ID" value="OQD87472.1"/>
    <property type="molecule type" value="Genomic_DNA"/>
</dbReference>
<dbReference type="PROSITE" id="PS50294">
    <property type="entry name" value="WD_REPEATS_REGION"/>
    <property type="match status" value="1"/>
</dbReference>
<keyword evidence="1 6" id="KW-0853">WD repeat</keyword>
<dbReference type="Gene3D" id="2.130.10.10">
    <property type="entry name" value="YVTN repeat-like/Quinoprotein amine dehydrogenase"/>
    <property type="match status" value="1"/>
</dbReference>
<dbReference type="Proteomes" id="UP000191672">
    <property type="component" value="Unassembled WGS sequence"/>
</dbReference>
<comment type="function">
    <text evidence="5">Involved in mitochondrial fission. Acts as an adapter protein required to form mitochondrial fission complexes. Formation of these complexes is required to promote constriction and fission of the mitochondrial compartment at a late step in mitochondrial division.</text>
</comment>
<dbReference type="SUPFAM" id="SSF50998">
    <property type="entry name" value="Quinoprotein alcohol dehydrogenase-like"/>
    <property type="match status" value="1"/>
</dbReference>
<dbReference type="GO" id="GO:1990234">
    <property type="term" value="C:transferase complex"/>
    <property type="evidence" value="ECO:0007669"/>
    <property type="project" value="UniProtKB-ARBA"/>
</dbReference>
<protein>
    <recommendedName>
        <fullName evidence="4">Mitochondrial division protein 1</fullName>
    </recommendedName>
</protein>
<comment type="similarity">
    <text evidence="3">Belongs to the WD repeat MDV1/CAF4 family.</text>
</comment>
<gene>
    <name evidence="7" type="ORF">PENANT_c005G03295</name>
</gene>
<organism evidence="7 8">
    <name type="scientific">Penicillium antarcticum</name>
    <dbReference type="NCBI Taxonomy" id="416450"/>
    <lineage>
        <taxon>Eukaryota</taxon>
        <taxon>Fungi</taxon>
        <taxon>Dikarya</taxon>
        <taxon>Ascomycota</taxon>
        <taxon>Pezizomycotina</taxon>
        <taxon>Eurotiomycetes</taxon>
        <taxon>Eurotiomycetidae</taxon>
        <taxon>Eurotiales</taxon>
        <taxon>Aspergillaceae</taxon>
        <taxon>Penicillium</taxon>
    </lineage>
</organism>
<evidence type="ECO:0000313" key="7">
    <source>
        <dbReference type="EMBL" id="OQD87472.1"/>
    </source>
</evidence>
<name>A0A1V6QEM4_9EURO</name>
<dbReference type="Pfam" id="PF00400">
    <property type="entry name" value="WD40"/>
    <property type="match status" value="2"/>
</dbReference>